<dbReference type="InterPro" id="IPR017737">
    <property type="entry name" value="TssE1-like"/>
</dbReference>
<reference evidence="3 4" key="1">
    <citation type="submission" date="2019-03" db="EMBL/GenBank/DDBJ databases">
        <title>Genomic Encyclopedia of Type Strains, Phase IV (KMG-IV): sequencing the most valuable type-strain genomes for metagenomic binning, comparative biology and taxonomic classification.</title>
        <authorList>
            <person name="Goeker M."/>
        </authorList>
    </citation>
    <scope>NUCLEOTIDE SEQUENCE [LARGE SCALE GENOMIC DNA]</scope>
    <source>
        <strain evidence="3 4">DSM 102852</strain>
    </source>
</reference>
<dbReference type="EMBL" id="SNZE01000001">
    <property type="protein sequence ID" value="TDR33058.1"/>
    <property type="molecule type" value="Genomic_DNA"/>
</dbReference>
<sequence>MNQKVPLTRKAKMEEEQQLKRRPNDHLLPTLFDRLFDDAPRRKGELASEYTVDKRRMMEIVQRDLAFLLNTSSAEPDMDRERYPLVAKSVINYGLPPLAGEHMASKTWREIEAIVRRTILDYEPRILPDTLFIYPSKMKDKEADKAYNMMSFMVKGQIFLEPYPMEFTVQSILDLESNRFLMQKVGA</sequence>
<feature type="domain" description="IraD/Gp25-like" evidence="2">
    <location>
        <begin position="57"/>
        <end position="161"/>
    </location>
</feature>
<comment type="caution">
    <text evidence="3">The sequence shown here is derived from an EMBL/GenBank/DDBJ whole genome shotgun (WGS) entry which is preliminary data.</text>
</comment>
<dbReference type="SUPFAM" id="SSF160719">
    <property type="entry name" value="gpW/gp25-like"/>
    <property type="match status" value="1"/>
</dbReference>
<evidence type="ECO:0000313" key="4">
    <source>
        <dbReference type="Proteomes" id="UP000294480"/>
    </source>
</evidence>
<evidence type="ECO:0000259" key="2">
    <source>
        <dbReference type="Pfam" id="PF04965"/>
    </source>
</evidence>
<dbReference type="AlphaFoldDB" id="A0A4R6YBW3"/>
<proteinExistence type="predicted"/>
<dbReference type="Pfam" id="PF04965">
    <property type="entry name" value="GPW_gp25"/>
    <property type="match status" value="1"/>
</dbReference>
<organism evidence="3 4">
    <name type="scientific">Hydromonas duriensis</name>
    <dbReference type="NCBI Taxonomy" id="1527608"/>
    <lineage>
        <taxon>Bacteria</taxon>
        <taxon>Pseudomonadati</taxon>
        <taxon>Pseudomonadota</taxon>
        <taxon>Betaproteobacteria</taxon>
        <taxon>Burkholderiales</taxon>
        <taxon>Burkholderiaceae</taxon>
        <taxon>Hydromonas</taxon>
    </lineage>
</organism>
<dbReference type="Proteomes" id="UP000294480">
    <property type="component" value="Unassembled WGS sequence"/>
</dbReference>
<feature type="region of interest" description="Disordered" evidence="1">
    <location>
        <begin position="1"/>
        <end position="22"/>
    </location>
</feature>
<dbReference type="NCBIfam" id="TIGR03357">
    <property type="entry name" value="VI_zyme"/>
    <property type="match status" value="1"/>
</dbReference>
<accession>A0A4R6YBW3</accession>
<feature type="compositionally biased region" description="Basic and acidic residues" evidence="1">
    <location>
        <begin position="11"/>
        <end position="22"/>
    </location>
</feature>
<dbReference type="PANTHER" id="PTHR38595">
    <property type="entry name" value="CYTOPLASMIC PROTEIN-RELATED"/>
    <property type="match status" value="1"/>
</dbReference>
<keyword evidence="4" id="KW-1185">Reference proteome</keyword>
<dbReference type="InterPro" id="IPR007048">
    <property type="entry name" value="IraD/Gp25-like"/>
</dbReference>
<dbReference type="PANTHER" id="PTHR38595:SF1">
    <property type="entry name" value="TYPE VI SECRETION SYSTEM COMPONENT TSSE1"/>
    <property type="match status" value="1"/>
</dbReference>
<protein>
    <submittedName>
        <fullName evidence="3">Type VI secretion system protein ImpF</fullName>
    </submittedName>
</protein>
<evidence type="ECO:0000256" key="1">
    <source>
        <dbReference type="SAM" id="MobiDB-lite"/>
    </source>
</evidence>
<name>A0A4R6YBW3_9BURK</name>
<dbReference type="RefSeq" id="WP_246011997.1">
    <property type="nucleotide sequence ID" value="NZ_SNZE01000001.1"/>
</dbReference>
<dbReference type="InterPro" id="IPR053176">
    <property type="entry name" value="T6SS_TssE1-like"/>
</dbReference>
<evidence type="ECO:0000313" key="3">
    <source>
        <dbReference type="EMBL" id="TDR33058.1"/>
    </source>
</evidence>
<gene>
    <name evidence="3" type="ORF">DFR44_101108</name>
</gene>